<gene>
    <name evidence="1" type="ORF">AKJ57_00300</name>
</gene>
<evidence type="ECO:0000313" key="1">
    <source>
        <dbReference type="EMBL" id="KXA91683.1"/>
    </source>
</evidence>
<dbReference type="EMBL" id="LHXJ01000002">
    <property type="protein sequence ID" value="KXA91683.1"/>
    <property type="molecule type" value="Genomic_DNA"/>
</dbReference>
<protein>
    <submittedName>
        <fullName evidence="1">Uncharacterized protein</fullName>
    </submittedName>
</protein>
<dbReference type="AlphaFoldDB" id="A0A133UBU2"/>
<accession>A0A133UBU2</accession>
<organism evidence="1 2">
    <name type="scientific">candidate division MSBL1 archaeon SCGC-AAA259A05</name>
    <dbReference type="NCBI Taxonomy" id="1698259"/>
    <lineage>
        <taxon>Archaea</taxon>
        <taxon>Methanobacteriati</taxon>
        <taxon>Methanobacteriota</taxon>
        <taxon>candidate division MSBL1</taxon>
    </lineage>
</organism>
<evidence type="ECO:0000313" key="2">
    <source>
        <dbReference type="Proteomes" id="UP000070163"/>
    </source>
</evidence>
<reference evidence="1 2" key="1">
    <citation type="journal article" date="2016" name="Sci. Rep.">
        <title>Metabolic traits of an uncultured archaeal lineage -MSBL1- from brine pools of the Red Sea.</title>
        <authorList>
            <person name="Mwirichia R."/>
            <person name="Alam I."/>
            <person name="Rashid M."/>
            <person name="Vinu M."/>
            <person name="Ba-Alawi W."/>
            <person name="Anthony Kamau A."/>
            <person name="Kamanda Ngugi D."/>
            <person name="Goker M."/>
            <person name="Klenk H.P."/>
            <person name="Bajic V."/>
            <person name="Stingl U."/>
        </authorList>
    </citation>
    <scope>NUCLEOTIDE SEQUENCE [LARGE SCALE GENOMIC DNA]</scope>
    <source>
        <strain evidence="1">SCGC-AAA259A05</strain>
    </source>
</reference>
<dbReference type="Proteomes" id="UP000070163">
    <property type="component" value="Unassembled WGS sequence"/>
</dbReference>
<comment type="caution">
    <text evidence="1">The sequence shown here is derived from an EMBL/GenBank/DDBJ whole genome shotgun (WGS) entry which is preliminary data.</text>
</comment>
<keyword evidence="2" id="KW-1185">Reference proteome</keyword>
<sequence>MEMFEGKSGHRIFSERDNAEFVAEKNGKIEEKEFEVQEVKVIDQEVARRLNLSIHPDLSISARAPKEGETGWIVTENPEELSENYGEALELMGE</sequence>
<name>A0A133UBU2_9EURY</name>
<proteinExistence type="predicted"/>